<protein>
    <submittedName>
        <fullName evidence="1">Uncharacterized protein</fullName>
    </submittedName>
</protein>
<dbReference type="EMBL" id="JACHWS010000007">
    <property type="protein sequence ID" value="MBB3040131.1"/>
    <property type="molecule type" value="Genomic_DNA"/>
</dbReference>
<dbReference type="RefSeq" id="WP_064442318.1">
    <property type="nucleotide sequence ID" value="NZ_BDDI01000022.1"/>
</dbReference>
<reference evidence="1 2" key="1">
    <citation type="submission" date="2020-08" db="EMBL/GenBank/DDBJ databases">
        <title>Sequencing the genomes of 1000 actinobacteria strains.</title>
        <authorList>
            <person name="Klenk H.-P."/>
        </authorList>
    </citation>
    <scope>NUCLEOTIDE SEQUENCE [LARGE SCALE GENOMIC DNA]</scope>
    <source>
        <strain evidence="1 2">DSM 45258</strain>
    </source>
</reference>
<dbReference type="Proteomes" id="UP000567922">
    <property type="component" value="Unassembled WGS sequence"/>
</dbReference>
<evidence type="ECO:0000313" key="1">
    <source>
        <dbReference type="EMBL" id="MBB3040131.1"/>
    </source>
</evidence>
<keyword evidence="2" id="KW-1185">Reference proteome</keyword>
<organism evidence="1 2">
    <name type="scientific">Hoyosella altamirensis</name>
    <dbReference type="NCBI Taxonomy" id="616997"/>
    <lineage>
        <taxon>Bacteria</taxon>
        <taxon>Bacillati</taxon>
        <taxon>Actinomycetota</taxon>
        <taxon>Actinomycetes</taxon>
        <taxon>Mycobacteriales</taxon>
        <taxon>Hoyosellaceae</taxon>
        <taxon>Hoyosella</taxon>
    </lineage>
</organism>
<evidence type="ECO:0000313" key="2">
    <source>
        <dbReference type="Proteomes" id="UP000567922"/>
    </source>
</evidence>
<proteinExistence type="predicted"/>
<gene>
    <name evidence="1" type="ORF">FHU29_004626</name>
</gene>
<accession>A0A839RWL1</accession>
<dbReference type="OrthoDB" id="4550370at2"/>
<name>A0A839RWL1_9ACTN</name>
<comment type="caution">
    <text evidence="1">The sequence shown here is derived from an EMBL/GenBank/DDBJ whole genome shotgun (WGS) entry which is preliminary data.</text>
</comment>
<dbReference type="AlphaFoldDB" id="A0A839RWL1"/>
<sequence length="177" mass="19031">MSDVLLPVVGRLQESLRQVFSNSAPTPPLGGGSDEVRFVAGDFGLSMSMWNLHQDDCGCGDPFLWVRIVRRYRTSQFPADQQGGAKCGTSKAATIEAGVARCAVTEPNPCWDELDREALVSADDSWRLEAAMCRAIQCATREHLVLDHAQTPIVPVGPEGGLLAWIAQAHVQLGASA</sequence>